<feature type="domain" description="Fibronectin type-III" evidence="4">
    <location>
        <begin position="164"/>
        <end position="257"/>
    </location>
</feature>
<feature type="compositionally biased region" description="Polar residues" evidence="3">
    <location>
        <begin position="339"/>
        <end position="367"/>
    </location>
</feature>
<evidence type="ECO:0000256" key="3">
    <source>
        <dbReference type="SAM" id="MobiDB-lite"/>
    </source>
</evidence>
<dbReference type="InterPro" id="IPR003961">
    <property type="entry name" value="FN3_dom"/>
</dbReference>
<dbReference type="Gene3D" id="2.60.40.10">
    <property type="entry name" value="Immunoglobulins"/>
    <property type="match status" value="2"/>
</dbReference>
<evidence type="ECO:0000313" key="5">
    <source>
        <dbReference type="EMBL" id="KKN76656.1"/>
    </source>
</evidence>
<dbReference type="CDD" id="cd00063">
    <property type="entry name" value="FN3"/>
    <property type="match status" value="1"/>
</dbReference>
<gene>
    <name evidence="5" type="ORF">LCGC14_0368530</name>
</gene>
<dbReference type="InterPro" id="IPR013320">
    <property type="entry name" value="ConA-like_dom_sf"/>
</dbReference>
<organism evidence="5">
    <name type="scientific">marine sediment metagenome</name>
    <dbReference type="NCBI Taxonomy" id="412755"/>
    <lineage>
        <taxon>unclassified sequences</taxon>
        <taxon>metagenomes</taxon>
        <taxon>ecological metagenomes</taxon>
    </lineage>
</organism>
<evidence type="ECO:0000259" key="4">
    <source>
        <dbReference type="PROSITE" id="PS50853"/>
    </source>
</evidence>
<evidence type="ECO:0000256" key="2">
    <source>
        <dbReference type="ARBA" id="ARBA00023157"/>
    </source>
</evidence>
<dbReference type="PANTHER" id="PTHR42535">
    <property type="entry name" value="OOKINETE PROTEIN, PUTATIVE-RELATED"/>
    <property type="match status" value="1"/>
</dbReference>
<dbReference type="Gene3D" id="2.60.120.200">
    <property type="match status" value="1"/>
</dbReference>
<proteinExistence type="predicted"/>
<dbReference type="InterPro" id="IPR006558">
    <property type="entry name" value="LamG-like"/>
</dbReference>
<evidence type="ECO:0000256" key="1">
    <source>
        <dbReference type="ARBA" id="ARBA00022729"/>
    </source>
</evidence>
<dbReference type="Pfam" id="PF13385">
    <property type="entry name" value="Laminin_G_3"/>
    <property type="match status" value="1"/>
</dbReference>
<dbReference type="PANTHER" id="PTHR42535:SF2">
    <property type="entry name" value="CHROMOSOME UNDETERMINED SCAFFOLD_146, WHOLE GENOME SHOTGUN SEQUENCE"/>
    <property type="match status" value="1"/>
</dbReference>
<keyword evidence="2" id="KW-1015">Disulfide bond</keyword>
<protein>
    <recommendedName>
        <fullName evidence="4">Fibronectin type-III domain-containing protein</fullName>
    </recommendedName>
</protein>
<reference evidence="5" key="1">
    <citation type="journal article" date="2015" name="Nature">
        <title>Complex archaea that bridge the gap between prokaryotes and eukaryotes.</title>
        <authorList>
            <person name="Spang A."/>
            <person name="Saw J.H."/>
            <person name="Jorgensen S.L."/>
            <person name="Zaremba-Niedzwiedzka K."/>
            <person name="Martijn J."/>
            <person name="Lind A.E."/>
            <person name="van Eijk R."/>
            <person name="Schleper C."/>
            <person name="Guy L."/>
            <person name="Ettema T.J."/>
        </authorList>
    </citation>
    <scope>NUCLEOTIDE SEQUENCE</scope>
</reference>
<keyword evidence="1" id="KW-0732">Signal</keyword>
<dbReference type="SUPFAM" id="SSF49265">
    <property type="entry name" value="Fibronectin type III"/>
    <property type="match status" value="1"/>
</dbReference>
<dbReference type="SMART" id="SM00560">
    <property type="entry name" value="LamGL"/>
    <property type="match status" value="1"/>
</dbReference>
<comment type="caution">
    <text evidence="5">The sequence shown here is derived from an EMBL/GenBank/DDBJ whole genome shotgun (WGS) entry which is preliminary data.</text>
</comment>
<dbReference type="SUPFAM" id="SSF49899">
    <property type="entry name" value="Concanavalin A-like lectins/glucanases"/>
    <property type="match status" value="2"/>
</dbReference>
<feature type="region of interest" description="Disordered" evidence="3">
    <location>
        <begin position="338"/>
        <end position="367"/>
    </location>
</feature>
<sequence length="1571" mass="170892">MATQTRGANTGVNELGFTDPSNVTSEDVVCASAAGSDLDEMYCTFLAGSITSSSFDAFHFQVVAGIFYAGGGFVARVSKDGGSTYCSGHDIRSLIPSAACAGVGSTGWVLCSHSQAPSSEADWEQTDNRIRLSRGTGNSTLFVDYVEIRATYTPIVVPDAPTWAAQPFPLANRDLTELEVDWVAPAGGDAPTGYDLQWDTDSSFPTPPTQMIDVGLVTIYNHTGRSSGTRYYYRIRGYNTVGDGAWTATESTYTEPVQPTGLAVANTVAQRLDLSWNAVTVSPAGTVLYDIQWDTDGSPGGETNLSLNQSAITVNHTVGADNTLRYYWVRAQSPDVDGNGTTEGQYNTKVSGTTWSVPNTENLSTATTPDDSMILITRDGSYPSGGSGNPPEGVDTWEVWRSTSSDGAYSELVTGLTATTYEDWSVNGGETWYYKAKFTNLIGDSALSTNPVSNTATTPEVQQSFGENVPADSAYSYDTTNEANDDIGTRDFNDTGVSITYSNSGGVFSQGYADLPGSGGYLQANPSQITTENWWITTWVNPDVFVNSTLLMGVQTSTASHYVLLYMNGTSGGVRVDINKTGTGFRTNTWTSTLSTSSWQLITLAYDHSTTTVYFSDGNTLESYQHDLGALNFGNGFIRMGGGGPAIYNGQYSNTLLWENELPTVARLDQLLADGDLVSAAAPQDGFDSDTRIKVIDNLIEPLSDTAIYRDDGIGTSPPLVDSANLEGYYPLDYEVLDYSGNTAHGTNNGITFTTGKVNQAGLFERSNNDYVSTPIDISDYSAFSISAWFNTTEATDRQMIIGQDVTGDRIIALQLHLSLAAGERLLFYDGSTQIKSSIDPVINTWYHVVVIHDSSNYKLYLNGAEVASGAGSSQSPSAITLDIGRRTYAGANDHFDGRIDEVRIYKVVLTPQQIQEIGASSTISDTAIYQEGWDTKDKLSDTAIYQEGWDTIEPLSDTRIKVIDNLIEPTIDPLNNGDFETGTHGNIPPTDWDAGNGKQDSNALFVQAGSLGVRLVLGSNPYSAAYIEQNVNFPVTNFVSMTLWLKSANLTQQTVFTYTDDSTTTIDHGSVGTQWEQKTILITDLDSGQIVKTIKIESIGSGAPNIAAVDEIVLTLNNEEIGSNTRIFVPDNLIESLSDTAIYQPGWDTIEPTSDTRIRNTFEITKLSDSTVLKIGEVSRVSNTTISKAGIEITKISETAIFREGFVTLDITSDSRVKLTSQKITYLSDSRIKNTYEQSPLSDSTIFRSQYGDIQVSSDARIVFEGTVVLPSILSDSRIKTASEFTKTSDTFIVLGFEINKLSDTAIFQADYGDITKTSDTAIFADQYGDITKLSDATIFKSGLLIDKLSDTRIFRPGGYMYPLQDQEKTSDTRILALGQEITKKSLTRIKDDSNDITKLSDTLIMLHPVINKTSDTKIKFIDNALLILSSTRIKNTLELNPTSDAAIFRSQYGDITKLSDTLILREPIINKTSDTTIVKLFEFSGILSDTYIINIGTQIDINSNTAIFRAGYGQILKESRTAIKQFGLEKTKLSNTRITKTITLNKVSDTAIRRDRSPIVVIFEKGRQL</sequence>
<dbReference type="EMBL" id="LAZR01000292">
    <property type="protein sequence ID" value="KKN76656.1"/>
    <property type="molecule type" value="Genomic_DNA"/>
</dbReference>
<name>A0A0F9VT52_9ZZZZ</name>
<dbReference type="InterPro" id="IPR036116">
    <property type="entry name" value="FN3_sf"/>
</dbReference>
<dbReference type="PROSITE" id="PS50853">
    <property type="entry name" value="FN3"/>
    <property type="match status" value="1"/>
</dbReference>
<accession>A0A0F9VT52</accession>
<dbReference type="InterPro" id="IPR013783">
    <property type="entry name" value="Ig-like_fold"/>
</dbReference>